<accession>A0A0F9BNY5</accession>
<dbReference type="AlphaFoldDB" id="A0A0F9BNY5"/>
<dbReference type="EMBL" id="LAZR01051015">
    <property type="protein sequence ID" value="KKK86076.1"/>
    <property type="molecule type" value="Genomic_DNA"/>
</dbReference>
<reference evidence="1" key="1">
    <citation type="journal article" date="2015" name="Nature">
        <title>Complex archaea that bridge the gap between prokaryotes and eukaryotes.</title>
        <authorList>
            <person name="Spang A."/>
            <person name="Saw J.H."/>
            <person name="Jorgensen S.L."/>
            <person name="Zaremba-Niedzwiedzka K."/>
            <person name="Martijn J."/>
            <person name="Lind A.E."/>
            <person name="van Eijk R."/>
            <person name="Schleper C."/>
            <person name="Guy L."/>
            <person name="Ettema T.J."/>
        </authorList>
    </citation>
    <scope>NUCLEOTIDE SEQUENCE</scope>
</reference>
<proteinExistence type="predicted"/>
<gene>
    <name evidence="1" type="ORF">LCGC14_2766880</name>
</gene>
<organism evidence="1">
    <name type="scientific">marine sediment metagenome</name>
    <dbReference type="NCBI Taxonomy" id="412755"/>
    <lineage>
        <taxon>unclassified sequences</taxon>
        <taxon>metagenomes</taxon>
        <taxon>ecological metagenomes</taxon>
    </lineage>
</organism>
<evidence type="ECO:0000313" key="1">
    <source>
        <dbReference type="EMBL" id="KKK86076.1"/>
    </source>
</evidence>
<name>A0A0F9BNY5_9ZZZZ</name>
<sequence length="25" mass="2882">MIIVFGASGFIGNRLYKYYNAMQKP</sequence>
<feature type="non-terminal residue" evidence="1">
    <location>
        <position position="25"/>
    </location>
</feature>
<comment type="caution">
    <text evidence="1">The sequence shown here is derived from an EMBL/GenBank/DDBJ whole genome shotgun (WGS) entry which is preliminary data.</text>
</comment>
<protein>
    <submittedName>
        <fullName evidence="1">Uncharacterized protein</fullName>
    </submittedName>
</protein>